<dbReference type="PANTHER" id="PTHR28156">
    <property type="entry name" value="FAS1 DOMAIN-CONTAINING PROTEIN YDR262W"/>
    <property type="match status" value="1"/>
</dbReference>
<dbReference type="RefSeq" id="XP_033589151.1">
    <property type="nucleotide sequence ID" value="XM_033729729.1"/>
</dbReference>
<dbReference type="InterPro" id="IPR040200">
    <property type="entry name" value="Mug57-like"/>
</dbReference>
<keyword evidence="1 3" id="KW-0732">Signal</keyword>
<evidence type="ECO:0000259" key="4">
    <source>
        <dbReference type="PROSITE" id="PS50213"/>
    </source>
</evidence>
<dbReference type="Proteomes" id="UP000799767">
    <property type="component" value="Unassembled WGS sequence"/>
</dbReference>
<accession>A0A6A6PSB9</accession>
<gene>
    <name evidence="5" type="ORF">BDY17DRAFT_162311</name>
</gene>
<evidence type="ECO:0000313" key="6">
    <source>
        <dbReference type="Proteomes" id="UP000799767"/>
    </source>
</evidence>
<evidence type="ECO:0000256" key="3">
    <source>
        <dbReference type="SAM" id="SignalP"/>
    </source>
</evidence>
<organism evidence="5 6">
    <name type="scientific">Neohortaea acidophila</name>
    <dbReference type="NCBI Taxonomy" id="245834"/>
    <lineage>
        <taxon>Eukaryota</taxon>
        <taxon>Fungi</taxon>
        <taxon>Dikarya</taxon>
        <taxon>Ascomycota</taxon>
        <taxon>Pezizomycotina</taxon>
        <taxon>Dothideomycetes</taxon>
        <taxon>Dothideomycetidae</taxon>
        <taxon>Mycosphaerellales</taxon>
        <taxon>Teratosphaeriaceae</taxon>
        <taxon>Neohortaea</taxon>
    </lineage>
</organism>
<feature type="region of interest" description="Disordered" evidence="2">
    <location>
        <begin position="29"/>
        <end position="77"/>
    </location>
</feature>
<protein>
    <recommendedName>
        <fullName evidence="4">FAS1 domain-containing protein</fullName>
    </recommendedName>
</protein>
<name>A0A6A6PSB9_9PEZI</name>
<dbReference type="EMBL" id="MU001636">
    <property type="protein sequence ID" value="KAF2482581.1"/>
    <property type="molecule type" value="Genomic_DNA"/>
</dbReference>
<dbReference type="InterPro" id="IPR000782">
    <property type="entry name" value="FAS1_domain"/>
</dbReference>
<dbReference type="Gene3D" id="2.30.180.10">
    <property type="entry name" value="FAS1 domain"/>
    <property type="match status" value="1"/>
</dbReference>
<reference evidence="5" key="1">
    <citation type="journal article" date="2020" name="Stud. Mycol.">
        <title>101 Dothideomycetes genomes: a test case for predicting lifestyles and emergence of pathogens.</title>
        <authorList>
            <person name="Haridas S."/>
            <person name="Albert R."/>
            <person name="Binder M."/>
            <person name="Bloem J."/>
            <person name="Labutti K."/>
            <person name="Salamov A."/>
            <person name="Andreopoulos B."/>
            <person name="Baker S."/>
            <person name="Barry K."/>
            <person name="Bills G."/>
            <person name="Bluhm B."/>
            <person name="Cannon C."/>
            <person name="Castanera R."/>
            <person name="Culley D."/>
            <person name="Daum C."/>
            <person name="Ezra D."/>
            <person name="Gonzalez J."/>
            <person name="Henrissat B."/>
            <person name="Kuo A."/>
            <person name="Liang C."/>
            <person name="Lipzen A."/>
            <person name="Lutzoni F."/>
            <person name="Magnuson J."/>
            <person name="Mondo S."/>
            <person name="Nolan M."/>
            <person name="Ohm R."/>
            <person name="Pangilinan J."/>
            <person name="Park H.-J."/>
            <person name="Ramirez L."/>
            <person name="Alfaro M."/>
            <person name="Sun H."/>
            <person name="Tritt A."/>
            <person name="Yoshinaga Y."/>
            <person name="Zwiers L.-H."/>
            <person name="Turgeon B."/>
            <person name="Goodwin S."/>
            <person name="Spatafora J."/>
            <person name="Crous P."/>
            <person name="Grigoriev I."/>
        </authorList>
    </citation>
    <scope>NUCLEOTIDE SEQUENCE</scope>
    <source>
        <strain evidence="5">CBS 113389</strain>
    </source>
</reference>
<feature type="compositionally biased region" description="Polar residues" evidence="2">
    <location>
        <begin position="49"/>
        <end position="69"/>
    </location>
</feature>
<feature type="chain" id="PRO_5025680769" description="FAS1 domain-containing protein" evidence="3">
    <location>
        <begin position="21"/>
        <end position="226"/>
    </location>
</feature>
<dbReference type="AlphaFoldDB" id="A0A6A6PSB9"/>
<dbReference type="GeneID" id="54470731"/>
<feature type="domain" description="FAS1" evidence="4">
    <location>
        <begin position="76"/>
        <end position="223"/>
    </location>
</feature>
<evidence type="ECO:0000313" key="5">
    <source>
        <dbReference type="EMBL" id="KAF2482581.1"/>
    </source>
</evidence>
<proteinExistence type="predicted"/>
<dbReference type="PANTHER" id="PTHR28156:SF1">
    <property type="entry name" value="FAS1 DOMAIN-CONTAINING PROTEIN YDR262W"/>
    <property type="match status" value="1"/>
</dbReference>
<evidence type="ECO:0000256" key="2">
    <source>
        <dbReference type="SAM" id="MobiDB-lite"/>
    </source>
</evidence>
<dbReference type="OrthoDB" id="5551751at2759"/>
<dbReference type="SUPFAM" id="SSF82153">
    <property type="entry name" value="FAS1 domain"/>
    <property type="match status" value="1"/>
</dbReference>
<dbReference type="PROSITE" id="PS50213">
    <property type="entry name" value="FAS1"/>
    <property type="match status" value="1"/>
</dbReference>
<dbReference type="InterPro" id="IPR036378">
    <property type="entry name" value="FAS1_dom_sf"/>
</dbReference>
<sequence>MKRTAFVALAALALTSSAQLIPFFTDRKQPAAPGARTPDRLNQKPMAGNQLNNPGIQLPPSNTDNDNPSSGPPTGDVILSDVLGTQPSIQIFAGFTLDIPSVSSRLNNGNQNTTVLAPLNRAITSLPRKPWEDAREYAALGAEAYSGSEGEDRAQRNLRRFAEAHIVPVSPWKEGEKVQSLGGGTVWWEKRDGKTLVMPGSVEVEGVVSRVANGEVWVVKEVVNYT</sequence>
<feature type="signal peptide" evidence="3">
    <location>
        <begin position="1"/>
        <end position="20"/>
    </location>
</feature>
<evidence type="ECO:0000256" key="1">
    <source>
        <dbReference type="ARBA" id="ARBA00022729"/>
    </source>
</evidence>
<keyword evidence="6" id="KW-1185">Reference proteome</keyword>